<reference evidence="10 11" key="1">
    <citation type="submission" date="2018-03" db="EMBL/GenBank/DDBJ databases">
        <title>Genomic Encyclopedia of Archaeal and Bacterial Type Strains, Phase II (KMG-II): from individual species to whole genera.</title>
        <authorList>
            <person name="Goeker M."/>
        </authorList>
    </citation>
    <scope>NUCLEOTIDE SEQUENCE [LARGE SCALE GENOMIC DNA]</scope>
    <source>
        <strain evidence="10 11">DSM 45348</strain>
    </source>
</reference>
<keyword evidence="5 10" id="KW-0418">Kinase</keyword>
<proteinExistence type="inferred from homology"/>
<keyword evidence="11" id="KW-1185">Reference proteome</keyword>
<evidence type="ECO:0000256" key="2">
    <source>
        <dbReference type="ARBA" id="ARBA00005983"/>
    </source>
</evidence>
<organism evidence="10 11">
    <name type="scientific">Pseudosporangium ferrugineum</name>
    <dbReference type="NCBI Taxonomy" id="439699"/>
    <lineage>
        <taxon>Bacteria</taxon>
        <taxon>Bacillati</taxon>
        <taxon>Actinomycetota</taxon>
        <taxon>Actinomycetes</taxon>
        <taxon>Micromonosporales</taxon>
        <taxon>Micromonosporaceae</taxon>
        <taxon>Pseudosporangium</taxon>
    </lineage>
</organism>
<dbReference type="GO" id="GO:0004143">
    <property type="term" value="F:ATP-dependent diacylglycerol kinase activity"/>
    <property type="evidence" value="ECO:0007669"/>
    <property type="project" value="TreeGrafter"/>
</dbReference>
<dbReference type="GO" id="GO:0005524">
    <property type="term" value="F:ATP binding"/>
    <property type="evidence" value="ECO:0007669"/>
    <property type="project" value="UniProtKB-KW"/>
</dbReference>
<dbReference type="InterPro" id="IPR001206">
    <property type="entry name" value="Diacylglycerol_kinase_cat_dom"/>
</dbReference>
<dbReference type="GO" id="GO:0008654">
    <property type="term" value="P:phospholipid biosynthetic process"/>
    <property type="evidence" value="ECO:0007669"/>
    <property type="project" value="UniProtKB-KW"/>
</dbReference>
<dbReference type="Pfam" id="PF00781">
    <property type="entry name" value="DAGK_cat"/>
    <property type="match status" value="1"/>
</dbReference>
<evidence type="ECO:0000313" key="11">
    <source>
        <dbReference type="Proteomes" id="UP000239209"/>
    </source>
</evidence>
<dbReference type="PROSITE" id="PS50146">
    <property type="entry name" value="DAGK"/>
    <property type="match status" value="1"/>
</dbReference>
<evidence type="ECO:0000256" key="3">
    <source>
        <dbReference type="ARBA" id="ARBA00022679"/>
    </source>
</evidence>
<evidence type="ECO:0000256" key="7">
    <source>
        <dbReference type="ARBA" id="ARBA00023209"/>
    </source>
</evidence>
<dbReference type="InterPro" id="IPR045540">
    <property type="entry name" value="YegS/DAGK_C"/>
</dbReference>
<dbReference type="Proteomes" id="UP000239209">
    <property type="component" value="Unassembled WGS sequence"/>
</dbReference>
<dbReference type="GO" id="GO:0005886">
    <property type="term" value="C:plasma membrane"/>
    <property type="evidence" value="ECO:0007669"/>
    <property type="project" value="TreeGrafter"/>
</dbReference>
<keyword evidence="8" id="KW-1208">Phospholipid metabolism</keyword>
<evidence type="ECO:0000313" key="10">
    <source>
        <dbReference type="EMBL" id="PRY22807.1"/>
    </source>
</evidence>
<dbReference type="AlphaFoldDB" id="A0A2T0RNU7"/>
<evidence type="ECO:0000256" key="8">
    <source>
        <dbReference type="ARBA" id="ARBA00023264"/>
    </source>
</evidence>
<keyword evidence="7" id="KW-0594">Phospholipid biosynthesis</keyword>
<dbReference type="Gene3D" id="2.60.200.40">
    <property type="match status" value="1"/>
</dbReference>
<keyword evidence="3" id="KW-0808">Transferase</keyword>
<dbReference type="PANTHER" id="PTHR12358">
    <property type="entry name" value="SPHINGOSINE KINASE"/>
    <property type="match status" value="1"/>
</dbReference>
<dbReference type="InterPro" id="IPR016064">
    <property type="entry name" value="NAD/diacylglycerol_kinase_sf"/>
</dbReference>
<keyword evidence="7" id="KW-0443">Lipid metabolism</keyword>
<dbReference type="SMART" id="SM00046">
    <property type="entry name" value="DAGKc"/>
    <property type="match status" value="1"/>
</dbReference>
<comment type="caution">
    <text evidence="10">The sequence shown here is derived from an EMBL/GenBank/DDBJ whole genome shotgun (WGS) entry which is preliminary data.</text>
</comment>
<dbReference type="OrthoDB" id="142078at2"/>
<evidence type="ECO:0000256" key="1">
    <source>
        <dbReference type="ARBA" id="ARBA00001946"/>
    </source>
</evidence>
<dbReference type="RefSeq" id="WP_106129767.1">
    <property type="nucleotide sequence ID" value="NZ_PVZG01000016.1"/>
</dbReference>
<dbReference type="PANTHER" id="PTHR12358:SF106">
    <property type="entry name" value="LIPID KINASE YEGS"/>
    <property type="match status" value="1"/>
</dbReference>
<gene>
    <name evidence="10" type="ORF">CLV70_11666</name>
</gene>
<comment type="similarity">
    <text evidence="2">Belongs to the diacylglycerol/lipid kinase family.</text>
</comment>
<dbReference type="EMBL" id="PVZG01000016">
    <property type="protein sequence ID" value="PRY22807.1"/>
    <property type="molecule type" value="Genomic_DNA"/>
</dbReference>
<dbReference type="Gene3D" id="3.40.50.10330">
    <property type="entry name" value="Probable inorganic polyphosphate/atp-NAD kinase, domain 1"/>
    <property type="match status" value="1"/>
</dbReference>
<feature type="domain" description="DAGKc" evidence="9">
    <location>
        <begin position="1"/>
        <end position="130"/>
    </location>
</feature>
<name>A0A2T0RNU7_9ACTN</name>
<evidence type="ECO:0000256" key="6">
    <source>
        <dbReference type="ARBA" id="ARBA00022840"/>
    </source>
</evidence>
<evidence type="ECO:0000259" key="9">
    <source>
        <dbReference type="PROSITE" id="PS50146"/>
    </source>
</evidence>
<protein>
    <submittedName>
        <fullName evidence="10">YegS/Rv2252/BmrU family lipid kinase</fullName>
    </submittedName>
</protein>
<dbReference type="InterPro" id="IPR017438">
    <property type="entry name" value="ATP-NAD_kinase_N"/>
</dbReference>
<dbReference type="Pfam" id="PF19279">
    <property type="entry name" value="YegS_C"/>
    <property type="match status" value="1"/>
</dbReference>
<evidence type="ECO:0000256" key="5">
    <source>
        <dbReference type="ARBA" id="ARBA00022777"/>
    </source>
</evidence>
<keyword evidence="7" id="KW-0444">Lipid biosynthesis</keyword>
<dbReference type="SUPFAM" id="SSF111331">
    <property type="entry name" value="NAD kinase/diacylglycerol kinase-like"/>
    <property type="match status" value="1"/>
</dbReference>
<accession>A0A2T0RNU7</accession>
<keyword evidence="4" id="KW-0547">Nucleotide-binding</keyword>
<keyword evidence="6" id="KW-0067">ATP-binding</keyword>
<dbReference type="InterPro" id="IPR050187">
    <property type="entry name" value="Lipid_Phosphate_FormReg"/>
</dbReference>
<comment type="cofactor">
    <cofactor evidence="1">
        <name>Mg(2+)</name>
        <dbReference type="ChEBI" id="CHEBI:18420"/>
    </cofactor>
</comment>
<sequence length="292" mass="29682">MIRDAFTAVVNPAAGAGTAAATMIALARALRDGGARVQVAYSRGLGHATELAAAAAARGDAVLAAGGDGLAGAVAAGLAGTRAELGVVPAGRGNDLARAVPLPRDDPAAFAAALCGRASRPVDVAMAGERVVLGSVCAGLDAAANDAANRWRLPRRPIAYQLAAVGVLARWRPVGYELTVDGTSERLRGNTVVVANCPWYGGALRVAPAALLDDGLLDLVTIGDLGRRRLLPVLAAMRRGEHVTMPGIASRPVREVTVATDRPTPCYADGEPLPPGPVTVRVRPAALRLIGA</sequence>
<evidence type="ECO:0000256" key="4">
    <source>
        <dbReference type="ARBA" id="ARBA00022741"/>
    </source>
</evidence>